<evidence type="ECO:0000256" key="4">
    <source>
        <dbReference type="ARBA" id="ARBA00022723"/>
    </source>
</evidence>
<evidence type="ECO:0000256" key="2">
    <source>
        <dbReference type="ARBA" id="ARBA00006676"/>
    </source>
</evidence>
<evidence type="ECO:0000313" key="8">
    <source>
        <dbReference type="EMBL" id="GAP62785.1"/>
    </source>
</evidence>
<dbReference type="NCBIfam" id="TIGR01430">
    <property type="entry name" value="aden_deam"/>
    <property type="match status" value="1"/>
</dbReference>
<keyword evidence="4" id="KW-0479">Metal-binding</keyword>
<proteinExistence type="inferred from homology"/>
<dbReference type="GO" id="GO:0046872">
    <property type="term" value="F:metal ion binding"/>
    <property type="evidence" value="ECO:0007669"/>
    <property type="project" value="UniProtKB-KW"/>
</dbReference>
<protein>
    <recommendedName>
        <fullName evidence="3">adenosine deaminase</fullName>
        <ecNumber evidence="3">3.5.4.4</ecNumber>
    </recommendedName>
</protein>
<name>A0A0M8K6I5_9CHLR</name>
<keyword evidence="6" id="KW-0862">Zinc</keyword>
<gene>
    <name evidence="8" type="primary">add</name>
    <name evidence="8" type="ORF">ARMA_1208</name>
</gene>
<keyword evidence="9" id="KW-1185">Reference proteome</keyword>
<dbReference type="InterPro" id="IPR032466">
    <property type="entry name" value="Metal_Hydrolase"/>
</dbReference>
<dbReference type="AlphaFoldDB" id="A0A0M8K6I5"/>
<evidence type="ECO:0000256" key="3">
    <source>
        <dbReference type="ARBA" id="ARBA00012784"/>
    </source>
</evidence>
<reference evidence="8 9" key="1">
    <citation type="journal article" date="2015" name="Genome Announc.">
        <title>Draft Genome Sequence of a Heterotrophic Facultative Anaerobic Thermophilic Bacterium, Ardenticatena maritima Strain 110ST.</title>
        <authorList>
            <person name="Kawaichi S."/>
            <person name="Yoshida T."/>
            <person name="Sako Y."/>
            <person name="Nakamura R."/>
        </authorList>
    </citation>
    <scope>NUCLEOTIDE SEQUENCE [LARGE SCALE GENOMIC DNA]</scope>
    <source>
        <strain evidence="8 9">110S</strain>
    </source>
</reference>
<dbReference type="InterPro" id="IPR001365">
    <property type="entry name" value="A_deaminase_dom"/>
</dbReference>
<feature type="domain" description="Adenosine deaminase" evidence="7">
    <location>
        <begin position="11"/>
        <end position="335"/>
    </location>
</feature>
<evidence type="ECO:0000313" key="9">
    <source>
        <dbReference type="Proteomes" id="UP000037784"/>
    </source>
</evidence>
<evidence type="ECO:0000256" key="5">
    <source>
        <dbReference type="ARBA" id="ARBA00022801"/>
    </source>
</evidence>
<dbReference type="GO" id="GO:0004000">
    <property type="term" value="F:adenosine deaminase activity"/>
    <property type="evidence" value="ECO:0007669"/>
    <property type="project" value="TreeGrafter"/>
</dbReference>
<dbReference type="Gene3D" id="3.20.20.140">
    <property type="entry name" value="Metal-dependent hydrolases"/>
    <property type="match status" value="1"/>
</dbReference>
<accession>A0A0M8K6I5</accession>
<evidence type="ECO:0000259" key="7">
    <source>
        <dbReference type="Pfam" id="PF00962"/>
    </source>
</evidence>
<comment type="cofactor">
    <cofactor evidence="1">
        <name>Zn(2+)</name>
        <dbReference type="ChEBI" id="CHEBI:29105"/>
    </cofactor>
</comment>
<dbReference type="Proteomes" id="UP000037784">
    <property type="component" value="Unassembled WGS sequence"/>
</dbReference>
<dbReference type="PANTHER" id="PTHR11409:SF43">
    <property type="entry name" value="ADENOSINE DEAMINASE"/>
    <property type="match status" value="1"/>
</dbReference>
<dbReference type="GO" id="GO:0005829">
    <property type="term" value="C:cytosol"/>
    <property type="evidence" value="ECO:0007669"/>
    <property type="project" value="TreeGrafter"/>
</dbReference>
<dbReference type="SUPFAM" id="SSF51556">
    <property type="entry name" value="Metallo-dependent hydrolases"/>
    <property type="match status" value="1"/>
</dbReference>
<dbReference type="Pfam" id="PF00962">
    <property type="entry name" value="A_deaminase"/>
    <property type="match status" value="1"/>
</dbReference>
<dbReference type="EC" id="3.5.4.4" evidence="3"/>
<dbReference type="EMBL" id="BBZA01000082">
    <property type="protein sequence ID" value="GAP62785.1"/>
    <property type="molecule type" value="Genomic_DNA"/>
</dbReference>
<dbReference type="GO" id="GO:0046103">
    <property type="term" value="P:inosine biosynthetic process"/>
    <property type="evidence" value="ECO:0007669"/>
    <property type="project" value="TreeGrafter"/>
</dbReference>
<dbReference type="InterPro" id="IPR006330">
    <property type="entry name" value="Ado/ade_deaminase"/>
</dbReference>
<keyword evidence="5 8" id="KW-0378">Hydrolase</keyword>
<evidence type="ECO:0000256" key="1">
    <source>
        <dbReference type="ARBA" id="ARBA00001947"/>
    </source>
</evidence>
<dbReference type="STRING" id="872965.SE16_00950"/>
<dbReference type="GO" id="GO:0006154">
    <property type="term" value="P:adenosine catabolic process"/>
    <property type="evidence" value="ECO:0007669"/>
    <property type="project" value="TreeGrafter"/>
</dbReference>
<dbReference type="PANTHER" id="PTHR11409">
    <property type="entry name" value="ADENOSINE DEAMINASE"/>
    <property type="match status" value="1"/>
</dbReference>
<reference evidence="9" key="2">
    <citation type="submission" date="2015-08" db="EMBL/GenBank/DDBJ databases">
        <title>Draft Genome Sequence of a Heterotrophic Facultative Anaerobic Bacterium Ardenticatena maritima Strain 110S.</title>
        <authorList>
            <person name="Kawaichi S."/>
            <person name="Yoshida T."/>
            <person name="Sako Y."/>
            <person name="Nakamura R."/>
        </authorList>
    </citation>
    <scope>NUCLEOTIDE SEQUENCE [LARGE SCALE GENOMIC DNA]</scope>
    <source>
        <strain evidence="9">110S</strain>
    </source>
</reference>
<organism evidence="8 9">
    <name type="scientific">Ardenticatena maritima</name>
    <dbReference type="NCBI Taxonomy" id="872965"/>
    <lineage>
        <taxon>Bacteria</taxon>
        <taxon>Bacillati</taxon>
        <taxon>Chloroflexota</taxon>
        <taxon>Ardenticatenia</taxon>
        <taxon>Ardenticatenales</taxon>
        <taxon>Ardenticatenaceae</taxon>
        <taxon>Ardenticatena</taxon>
    </lineage>
</organism>
<evidence type="ECO:0000256" key="6">
    <source>
        <dbReference type="ARBA" id="ARBA00022833"/>
    </source>
</evidence>
<comment type="caution">
    <text evidence="8">The sequence shown here is derived from an EMBL/GenBank/DDBJ whole genome shotgun (WGS) entry which is preliminary data.</text>
</comment>
<sequence>MMDLETIRALPKAELHVHLDTCVRVETARELARKYEIDLPEPLEIFMIAPPRCADLADFLRRVDPQLAVLQTEEALERVAYELVESWAHDGVVYGEVRYAPQLCTREGLSMDAVVEAVARGLKAGAADFGVTVGQILCCLRHEPPDLSEEVARLAIRHRDRGETLVIGLDLAADEARYPGAPHRKAFELAREADLPRTVHAGEAAGPESVREALDVLGAMRIGHGVRTVEDPDLLARVHREGVLLEMCPTSNVQTRAAESLEAHPIDYCYRLGVKVSVSTDSRTITPTTVSREYALLSRQFGWGVEHVRTTTRYALESGFGDAEARRALLDRVMQVVV</sequence>
<dbReference type="InParanoid" id="A0A0M8K6I5"/>
<dbReference type="RefSeq" id="WP_200907233.1">
    <property type="nucleotide sequence ID" value="NZ_BBZA01000082.1"/>
</dbReference>
<dbReference type="GO" id="GO:0043103">
    <property type="term" value="P:hypoxanthine salvage"/>
    <property type="evidence" value="ECO:0007669"/>
    <property type="project" value="TreeGrafter"/>
</dbReference>
<comment type="similarity">
    <text evidence="2">Belongs to the metallo-dependent hydrolases superfamily. Adenosine and AMP deaminases family.</text>
</comment>
<dbReference type="CDD" id="cd01320">
    <property type="entry name" value="ADA"/>
    <property type="match status" value="1"/>
</dbReference>